<dbReference type="EMBL" id="JAARWN010000010">
    <property type="protein sequence ID" value="MBC1936824.1"/>
    <property type="molecule type" value="Genomic_DNA"/>
</dbReference>
<dbReference type="Proteomes" id="UP000535908">
    <property type="component" value="Unassembled WGS sequence"/>
</dbReference>
<proteinExistence type="predicted"/>
<organism evidence="1 2">
    <name type="scientific">Listeria grandensis</name>
    <dbReference type="NCBI Taxonomy" id="1494963"/>
    <lineage>
        <taxon>Bacteria</taxon>
        <taxon>Bacillati</taxon>
        <taxon>Bacillota</taxon>
        <taxon>Bacilli</taxon>
        <taxon>Bacillales</taxon>
        <taxon>Listeriaceae</taxon>
        <taxon>Listeria</taxon>
    </lineage>
</organism>
<comment type="caution">
    <text evidence="1">The sequence shown here is derived from an EMBL/GenBank/DDBJ whole genome shotgun (WGS) entry which is preliminary data.</text>
</comment>
<dbReference type="PANTHER" id="PTHR43106:SF1">
    <property type="entry name" value="DEHYDROGENASE-RELATED"/>
    <property type="match status" value="1"/>
</dbReference>
<dbReference type="SUPFAM" id="SSF51905">
    <property type="entry name" value="FAD/NAD(P)-binding domain"/>
    <property type="match status" value="1"/>
</dbReference>
<accession>A0A7X0Y4K3</accession>
<evidence type="ECO:0008006" key="3">
    <source>
        <dbReference type="Google" id="ProtNLM"/>
    </source>
</evidence>
<name>A0A7X0Y4K3_9LIST</name>
<dbReference type="AlphaFoldDB" id="A0A7X0Y4K3"/>
<dbReference type="InterPro" id="IPR036188">
    <property type="entry name" value="FAD/NAD-bd_sf"/>
</dbReference>
<sequence>MYDIVIIGAGVSSIFTMLKLDDKQKILAIDSGPSIEERLEKPSASGFGGLGLSEGKYNFSPYLGSNLSSKIGDKLVRKQLSEVEEIINTFGGQSALKYQSDADSHLSREGDSPIHFLDCPTKHLGTKLSKEVYTNIFAHLSNRSEFLFNNAVTNLEKTDDTFRITTSENHVFYSKKVIIATGSKKNPSLDNSLAELGLAYQKKRIDIGFRIETLSETLDPILQNNLEVKMRSGHLYSYCMNKFGRVIKRNLHGRVTPDGQNCREDKPSNNLNFTLFRPYHFDNEAQMNAYLDPLFHKINQDRGRIIGYPLHSLSSEFKPRKKIEGTLPYESDFAADIILDDLLKETIAFFHCLEQISQSKIDGNTLLYCYDTKELGPEIHTDISFESDVPNLFFIGDCSGVTHSLSHAACSGLYLGKALRD</sequence>
<protein>
    <recommendedName>
        <fullName evidence="3">NAD(FAD)-utilizing dehydrogenase</fullName>
    </recommendedName>
</protein>
<gene>
    <name evidence="1" type="ORF">HCA69_10630</name>
</gene>
<dbReference type="PANTHER" id="PTHR43106">
    <property type="entry name" value="DEHYDROGENASE-RELATED"/>
    <property type="match status" value="1"/>
</dbReference>
<reference evidence="1 2" key="1">
    <citation type="submission" date="2020-03" db="EMBL/GenBank/DDBJ databases">
        <title>Soil Listeria distribution.</title>
        <authorList>
            <person name="Liao J."/>
            <person name="Wiedmann M."/>
        </authorList>
    </citation>
    <scope>NUCLEOTIDE SEQUENCE [LARGE SCALE GENOMIC DNA]</scope>
    <source>
        <strain evidence="1 2">FSL L7-0741</strain>
    </source>
</reference>
<dbReference type="RefSeq" id="WP_185526291.1">
    <property type="nucleotide sequence ID" value="NZ_JAARWN010000010.1"/>
</dbReference>
<evidence type="ECO:0000313" key="1">
    <source>
        <dbReference type="EMBL" id="MBC1936824.1"/>
    </source>
</evidence>
<evidence type="ECO:0000313" key="2">
    <source>
        <dbReference type="Proteomes" id="UP000535908"/>
    </source>
</evidence>
<dbReference type="Gene3D" id="3.50.50.60">
    <property type="entry name" value="FAD/NAD(P)-binding domain"/>
    <property type="match status" value="1"/>
</dbReference>